<feature type="domain" description="RCK C-terminal" evidence="4">
    <location>
        <begin position="255"/>
        <end position="340"/>
    </location>
</feature>
<comment type="subcellular location">
    <subcellularLocation>
        <location evidence="1">Cell membrane</location>
        <topology evidence="1">Multi-pass membrane protein</topology>
    </subcellularLocation>
</comment>
<dbReference type="Pfam" id="PF02080">
    <property type="entry name" value="TrkA_C"/>
    <property type="match status" value="1"/>
</dbReference>
<organism evidence="5 6">
    <name type="scientific">Stieleria varia</name>
    <dbReference type="NCBI Taxonomy" id="2528005"/>
    <lineage>
        <taxon>Bacteria</taxon>
        <taxon>Pseudomonadati</taxon>
        <taxon>Planctomycetota</taxon>
        <taxon>Planctomycetia</taxon>
        <taxon>Pirellulales</taxon>
        <taxon>Pirellulaceae</taxon>
        <taxon>Stieleria</taxon>
    </lineage>
</organism>
<dbReference type="GO" id="GO:0005886">
    <property type="term" value="C:plasma membrane"/>
    <property type="evidence" value="ECO:0007669"/>
    <property type="project" value="UniProtKB-SubCell"/>
</dbReference>
<dbReference type="PROSITE" id="PS51202">
    <property type="entry name" value="RCK_C"/>
    <property type="match status" value="1"/>
</dbReference>
<dbReference type="InterPro" id="IPR036721">
    <property type="entry name" value="RCK_C_sf"/>
</dbReference>
<dbReference type="PANTHER" id="PTHR43833">
    <property type="entry name" value="POTASSIUM CHANNEL PROTEIN 2-RELATED-RELATED"/>
    <property type="match status" value="1"/>
</dbReference>
<dbReference type="Gene3D" id="3.40.50.720">
    <property type="entry name" value="NAD(P)-binding Rossmann-like Domain"/>
    <property type="match status" value="1"/>
</dbReference>
<keyword evidence="5" id="KW-0406">Ion transport</keyword>
<gene>
    <name evidence="5" type="primary">kch_2</name>
    <name evidence="5" type="ORF">Pla52n_58930</name>
</gene>
<evidence type="ECO:0000256" key="2">
    <source>
        <dbReference type="SAM" id="Phobius"/>
    </source>
</evidence>
<keyword evidence="6" id="KW-1185">Reference proteome</keyword>
<dbReference type="InterPro" id="IPR036291">
    <property type="entry name" value="NAD(P)-bd_dom_sf"/>
</dbReference>
<dbReference type="EMBL" id="SJPN01000009">
    <property type="protein sequence ID" value="TWT93235.1"/>
    <property type="molecule type" value="Genomic_DNA"/>
</dbReference>
<dbReference type="OrthoDB" id="9785285at2"/>
<keyword evidence="2" id="KW-0472">Membrane</keyword>
<reference evidence="5 6" key="1">
    <citation type="submission" date="2019-02" db="EMBL/GenBank/DDBJ databases">
        <title>Deep-cultivation of Planctomycetes and their phenomic and genomic characterization uncovers novel biology.</title>
        <authorList>
            <person name="Wiegand S."/>
            <person name="Jogler M."/>
            <person name="Boedeker C."/>
            <person name="Pinto D."/>
            <person name="Vollmers J."/>
            <person name="Rivas-Marin E."/>
            <person name="Kohn T."/>
            <person name="Peeters S.H."/>
            <person name="Heuer A."/>
            <person name="Rast P."/>
            <person name="Oberbeckmann S."/>
            <person name="Bunk B."/>
            <person name="Jeske O."/>
            <person name="Meyerdierks A."/>
            <person name="Storesund J.E."/>
            <person name="Kallscheuer N."/>
            <person name="Luecker S."/>
            <person name="Lage O.M."/>
            <person name="Pohl T."/>
            <person name="Merkel B.J."/>
            <person name="Hornburger P."/>
            <person name="Mueller R.-W."/>
            <person name="Bruemmer F."/>
            <person name="Labrenz M."/>
            <person name="Spormann A.M."/>
            <person name="Op Den Camp H."/>
            <person name="Overmann J."/>
            <person name="Amann R."/>
            <person name="Jetten M.S.M."/>
            <person name="Mascher T."/>
            <person name="Medema M.H."/>
            <person name="Devos D.P."/>
            <person name="Kaster A.-K."/>
            <person name="Ovreas L."/>
            <person name="Rohde M."/>
            <person name="Galperin M.Y."/>
            <person name="Jogler C."/>
        </authorList>
    </citation>
    <scope>NUCLEOTIDE SEQUENCE [LARGE SCALE GENOMIC DNA]</scope>
    <source>
        <strain evidence="5 6">Pla52n</strain>
    </source>
</reference>
<keyword evidence="5" id="KW-0813">Transport</keyword>
<dbReference type="SUPFAM" id="SSF116726">
    <property type="entry name" value="TrkA C-terminal domain-like"/>
    <property type="match status" value="1"/>
</dbReference>
<comment type="caution">
    <text evidence="5">The sequence shown here is derived from an EMBL/GenBank/DDBJ whole genome shotgun (WGS) entry which is preliminary data.</text>
</comment>
<dbReference type="SUPFAM" id="SSF81324">
    <property type="entry name" value="Voltage-gated potassium channels"/>
    <property type="match status" value="1"/>
</dbReference>
<dbReference type="Proteomes" id="UP000320176">
    <property type="component" value="Unassembled WGS sequence"/>
</dbReference>
<feature type="transmembrane region" description="Helical" evidence="2">
    <location>
        <begin position="64"/>
        <end position="87"/>
    </location>
</feature>
<dbReference type="InterPro" id="IPR013099">
    <property type="entry name" value="K_chnl_dom"/>
</dbReference>
<sequence length="354" mass="38189">MSAPLRRIVTGGFLFLVVCLVAVGGYIGAGWKVDDAVYMVIITIFGVGYGEVKPIETPMLRALTIAVIIGGYGAVIYTVGGFMQMLIDGELNRALGARRMTRGIEKLSAHTIVCGMGRLGMILARELDRAGKPFVAIDMDLERLGEAESRGYLVLHGDATDEHILEQAGIDRASTVAAVLSQDAVNVFVTITARAMNQSVTIIARGENPRTEKKLLGCGANQVILPTAIGAQKMAQLITKPTAENLLKSIHDQSTLRDDLRQIGLQFNELSVLPGSELAGKTLGEIEIRGNLGYLVVGIRRSDGTTDLNPGSKSILHPNDIVVVLSHDQDLPELSRRFEQKKPKMTYRGVTVGE</sequence>
<dbReference type="InterPro" id="IPR003148">
    <property type="entry name" value="RCK_N"/>
</dbReference>
<feature type="transmembrane region" description="Helical" evidence="2">
    <location>
        <begin position="36"/>
        <end position="52"/>
    </location>
</feature>
<dbReference type="PROSITE" id="PS51201">
    <property type="entry name" value="RCK_N"/>
    <property type="match status" value="1"/>
</dbReference>
<dbReference type="RefSeq" id="WP_146522861.1">
    <property type="nucleotide sequence ID" value="NZ_CP151726.1"/>
</dbReference>
<feature type="transmembrane region" description="Helical" evidence="2">
    <location>
        <begin position="12"/>
        <end position="30"/>
    </location>
</feature>
<evidence type="ECO:0000259" key="4">
    <source>
        <dbReference type="PROSITE" id="PS51202"/>
    </source>
</evidence>
<keyword evidence="5" id="KW-0407">Ion channel</keyword>
<evidence type="ECO:0000259" key="3">
    <source>
        <dbReference type="PROSITE" id="PS51201"/>
    </source>
</evidence>
<dbReference type="GO" id="GO:0006813">
    <property type="term" value="P:potassium ion transport"/>
    <property type="evidence" value="ECO:0007669"/>
    <property type="project" value="InterPro"/>
</dbReference>
<keyword evidence="2" id="KW-0812">Transmembrane</keyword>
<feature type="domain" description="RCK N-terminal" evidence="3">
    <location>
        <begin position="108"/>
        <end position="225"/>
    </location>
</feature>
<dbReference type="AlphaFoldDB" id="A0A5C6A1H7"/>
<dbReference type="InterPro" id="IPR050721">
    <property type="entry name" value="Trk_Ktr_HKT_K-transport"/>
</dbReference>
<dbReference type="Gene3D" id="3.30.70.1450">
    <property type="entry name" value="Regulator of K+ conductance, C-terminal domain"/>
    <property type="match status" value="1"/>
</dbReference>
<evidence type="ECO:0000256" key="1">
    <source>
        <dbReference type="ARBA" id="ARBA00004651"/>
    </source>
</evidence>
<name>A0A5C6A1H7_9BACT</name>
<accession>A0A5C6A1H7</accession>
<keyword evidence="2" id="KW-1133">Transmembrane helix</keyword>
<dbReference type="Pfam" id="PF07885">
    <property type="entry name" value="Ion_trans_2"/>
    <property type="match status" value="1"/>
</dbReference>
<dbReference type="InterPro" id="IPR006037">
    <property type="entry name" value="RCK_C"/>
</dbReference>
<dbReference type="GO" id="GO:0008324">
    <property type="term" value="F:monoatomic cation transmembrane transporter activity"/>
    <property type="evidence" value="ECO:0007669"/>
    <property type="project" value="InterPro"/>
</dbReference>
<evidence type="ECO:0000313" key="6">
    <source>
        <dbReference type="Proteomes" id="UP000320176"/>
    </source>
</evidence>
<dbReference type="Gene3D" id="1.10.287.70">
    <property type="match status" value="1"/>
</dbReference>
<evidence type="ECO:0000313" key="5">
    <source>
        <dbReference type="EMBL" id="TWT93235.1"/>
    </source>
</evidence>
<dbReference type="PANTHER" id="PTHR43833:SF9">
    <property type="entry name" value="POTASSIUM CHANNEL PROTEIN YUGO-RELATED"/>
    <property type="match status" value="1"/>
</dbReference>
<protein>
    <submittedName>
        <fullName evidence="5">Voltage-gated potassium channel Kch</fullName>
    </submittedName>
</protein>
<dbReference type="Pfam" id="PF02254">
    <property type="entry name" value="TrkA_N"/>
    <property type="match status" value="1"/>
</dbReference>
<proteinExistence type="predicted"/>
<dbReference type="SUPFAM" id="SSF51735">
    <property type="entry name" value="NAD(P)-binding Rossmann-fold domains"/>
    <property type="match status" value="1"/>
</dbReference>